<name>A0ABY5KX91_9CELL</name>
<evidence type="ECO:0000256" key="1">
    <source>
        <dbReference type="SAM" id="Phobius"/>
    </source>
</evidence>
<dbReference type="Pfam" id="PF13559">
    <property type="entry name" value="DUF4129"/>
    <property type="match status" value="1"/>
</dbReference>
<accession>A0ABY5KX91</accession>
<protein>
    <submittedName>
        <fullName evidence="3">DUF4129 domain-containing protein</fullName>
    </submittedName>
</protein>
<dbReference type="RefSeq" id="WP_227569468.1">
    <property type="nucleotide sequence ID" value="NZ_CP101988.1"/>
</dbReference>
<dbReference type="InterPro" id="IPR025403">
    <property type="entry name" value="TgpA-like_C"/>
</dbReference>
<organism evidence="3 4">
    <name type="scientific">Cellulomonas chengniuliangii</name>
    <dbReference type="NCBI Taxonomy" id="2968084"/>
    <lineage>
        <taxon>Bacteria</taxon>
        <taxon>Bacillati</taxon>
        <taxon>Actinomycetota</taxon>
        <taxon>Actinomycetes</taxon>
        <taxon>Micrococcales</taxon>
        <taxon>Cellulomonadaceae</taxon>
        <taxon>Cellulomonas</taxon>
    </lineage>
</organism>
<keyword evidence="1" id="KW-0812">Transmembrane</keyword>
<gene>
    <name evidence="3" type="ORF">NP064_11785</name>
</gene>
<evidence type="ECO:0000313" key="4">
    <source>
        <dbReference type="Proteomes" id="UP001316189"/>
    </source>
</evidence>
<dbReference type="Proteomes" id="UP001316189">
    <property type="component" value="Chromosome"/>
</dbReference>
<dbReference type="EMBL" id="CP101988">
    <property type="protein sequence ID" value="UUI74473.1"/>
    <property type="molecule type" value="Genomic_DNA"/>
</dbReference>
<proteinExistence type="predicted"/>
<feature type="transmembrane region" description="Helical" evidence="1">
    <location>
        <begin position="66"/>
        <end position="85"/>
    </location>
</feature>
<sequence>MTLVPLSARLFDVPVQPGADEARAWLENELADPVYHRSPSLLQRLLDWLAGLFRDAPALALPPRTAVLVVVGALIVVAAVAWWVAGPVRRATRRASAGAVLVDGEQRSAAQLRAAADAAAADGAWDRAVADRFRAVVRALEERALLDERPGRTAHEVVILAAGRLPARTEDLRGAGTLFDDVVYGGARAREQDDVWLRSVDTRVAAERPVAPDVAGASASPTGWTL</sequence>
<evidence type="ECO:0000259" key="2">
    <source>
        <dbReference type="Pfam" id="PF13559"/>
    </source>
</evidence>
<feature type="domain" description="Protein-glutamine gamma-glutamyltransferase-like C-terminal" evidence="2">
    <location>
        <begin position="132"/>
        <end position="193"/>
    </location>
</feature>
<keyword evidence="1" id="KW-0472">Membrane</keyword>
<keyword evidence="4" id="KW-1185">Reference proteome</keyword>
<evidence type="ECO:0000313" key="3">
    <source>
        <dbReference type="EMBL" id="UUI74473.1"/>
    </source>
</evidence>
<reference evidence="3 4" key="1">
    <citation type="submission" date="2022-07" db="EMBL/GenBank/DDBJ databases">
        <title>Novel species in genus cellulomonas.</title>
        <authorList>
            <person name="Ye L."/>
        </authorList>
    </citation>
    <scope>NUCLEOTIDE SEQUENCE [LARGE SCALE GENOMIC DNA]</scope>
    <source>
        <strain evidence="4">zg-Y338</strain>
    </source>
</reference>
<keyword evidence="1" id="KW-1133">Transmembrane helix</keyword>